<evidence type="ECO:0000313" key="6">
    <source>
        <dbReference type="EMBL" id="XDK32076.1"/>
    </source>
</evidence>
<keyword evidence="4" id="KW-0804">Transcription</keyword>
<evidence type="ECO:0000256" key="4">
    <source>
        <dbReference type="ARBA" id="ARBA00023163"/>
    </source>
</evidence>
<dbReference type="PANTHER" id="PTHR30126:SF78">
    <property type="entry name" value="HTH LYSR-TYPE DOMAIN-CONTAINING PROTEIN"/>
    <property type="match status" value="1"/>
</dbReference>
<evidence type="ECO:0000256" key="1">
    <source>
        <dbReference type="ARBA" id="ARBA00009437"/>
    </source>
</evidence>
<dbReference type="Pfam" id="PF00126">
    <property type="entry name" value="HTH_1"/>
    <property type="match status" value="1"/>
</dbReference>
<proteinExistence type="inferred from homology"/>
<dbReference type="Gene3D" id="3.40.190.290">
    <property type="match status" value="1"/>
</dbReference>
<dbReference type="SUPFAM" id="SSF46785">
    <property type="entry name" value="Winged helix' DNA-binding domain"/>
    <property type="match status" value="1"/>
</dbReference>
<dbReference type="Gene3D" id="1.10.10.10">
    <property type="entry name" value="Winged helix-like DNA-binding domain superfamily/Winged helix DNA-binding domain"/>
    <property type="match status" value="1"/>
</dbReference>
<name>A0AB39HPW4_9BACI</name>
<keyword evidence="3" id="KW-0238">DNA-binding</keyword>
<dbReference type="SUPFAM" id="SSF53850">
    <property type="entry name" value="Periplasmic binding protein-like II"/>
    <property type="match status" value="1"/>
</dbReference>
<dbReference type="PANTHER" id="PTHR30126">
    <property type="entry name" value="HTH-TYPE TRANSCRIPTIONAL REGULATOR"/>
    <property type="match status" value="1"/>
</dbReference>
<dbReference type="CDD" id="cd05466">
    <property type="entry name" value="PBP2_LTTR_substrate"/>
    <property type="match status" value="1"/>
</dbReference>
<evidence type="ECO:0000256" key="2">
    <source>
        <dbReference type="ARBA" id="ARBA00023015"/>
    </source>
</evidence>
<dbReference type="InterPro" id="IPR005119">
    <property type="entry name" value="LysR_subst-bd"/>
</dbReference>
<dbReference type="EMBL" id="CP162599">
    <property type="protein sequence ID" value="XDK32076.1"/>
    <property type="molecule type" value="Genomic_DNA"/>
</dbReference>
<dbReference type="InterPro" id="IPR000847">
    <property type="entry name" value="LysR_HTH_N"/>
</dbReference>
<accession>A0AB39HPW4</accession>
<dbReference type="InterPro" id="IPR036390">
    <property type="entry name" value="WH_DNA-bd_sf"/>
</dbReference>
<dbReference type="GO" id="GO:0000976">
    <property type="term" value="F:transcription cis-regulatory region binding"/>
    <property type="evidence" value="ECO:0007669"/>
    <property type="project" value="TreeGrafter"/>
</dbReference>
<dbReference type="GO" id="GO:0003700">
    <property type="term" value="F:DNA-binding transcription factor activity"/>
    <property type="evidence" value="ECO:0007669"/>
    <property type="project" value="InterPro"/>
</dbReference>
<organism evidence="6">
    <name type="scientific">Ornithinibacillus sp. 4-3</name>
    <dbReference type="NCBI Taxonomy" id="3231488"/>
    <lineage>
        <taxon>Bacteria</taxon>
        <taxon>Bacillati</taxon>
        <taxon>Bacillota</taxon>
        <taxon>Bacilli</taxon>
        <taxon>Bacillales</taxon>
        <taxon>Bacillaceae</taxon>
        <taxon>Ornithinibacillus</taxon>
    </lineage>
</organism>
<reference evidence="6" key="1">
    <citation type="submission" date="2024-07" db="EMBL/GenBank/DDBJ databases">
        <title>Halotolerant mesophilic bacterium Ornithinibacillus sp. 4-3, sp. nov., isolated from soil.</title>
        <authorList>
            <person name="Sidarenka A.V."/>
            <person name="Guliayeva D.E."/>
            <person name="Leanovich S.I."/>
            <person name="Hileuskaya K.S."/>
            <person name="Akhremchuk A.E."/>
            <person name="Sikolenko M.A."/>
            <person name="Valentovich L.N."/>
        </authorList>
    </citation>
    <scope>NUCLEOTIDE SEQUENCE</scope>
    <source>
        <strain evidence="6">4-3</strain>
    </source>
</reference>
<evidence type="ECO:0000259" key="5">
    <source>
        <dbReference type="PROSITE" id="PS50931"/>
    </source>
</evidence>
<dbReference type="Pfam" id="PF03466">
    <property type="entry name" value="LysR_substrate"/>
    <property type="match status" value="1"/>
</dbReference>
<keyword evidence="2" id="KW-0805">Transcription regulation</keyword>
<dbReference type="RefSeq" id="WP_368652798.1">
    <property type="nucleotide sequence ID" value="NZ_CP162599.1"/>
</dbReference>
<evidence type="ECO:0000256" key="3">
    <source>
        <dbReference type="ARBA" id="ARBA00023125"/>
    </source>
</evidence>
<dbReference type="PROSITE" id="PS50931">
    <property type="entry name" value="HTH_LYSR"/>
    <property type="match status" value="1"/>
</dbReference>
<comment type="similarity">
    <text evidence="1">Belongs to the LysR transcriptional regulatory family.</text>
</comment>
<sequence>MDEKDCLILKYISREGNLTKAAERLYFTPSALTYRIREMEKKLGVKIFVKKGRNIEITSEGEYLVDCAVEQLRRWSNIKNNILNMSGQIRGKLKIGVSRITATEKLPLILKEFNEKYPNVNTEIYTGYSDEIYDLLQKGDIQIGLVRGDYIWSETKYFINRENICLISNHEMDIDNLPNLSRIQYKTSTYLNHLINDWWYERFDKPPSIGMEINDYIACKEMVKNGLGYAVVPKIFLSEEDGLHSTNLFYKDGKEIILDTWVLVRKSSLKLKLVNEFITAVKEFYR</sequence>
<dbReference type="AlphaFoldDB" id="A0AB39HPW4"/>
<protein>
    <submittedName>
        <fullName evidence="6">LysR family transcriptional regulator</fullName>
    </submittedName>
</protein>
<feature type="domain" description="HTH lysR-type" evidence="5">
    <location>
        <begin position="1"/>
        <end position="58"/>
    </location>
</feature>
<gene>
    <name evidence="6" type="ORF">AB4Y30_13805</name>
</gene>
<dbReference type="InterPro" id="IPR036388">
    <property type="entry name" value="WH-like_DNA-bd_sf"/>
</dbReference>